<keyword evidence="12 14" id="KW-0139">CF(1)</keyword>
<dbReference type="EMBL" id="RRYP01005508">
    <property type="protein sequence ID" value="TNV81976.1"/>
    <property type="molecule type" value="Genomic_DNA"/>
</dbReference>
<evidence type="ECO:0000313" key="17">
    <source>
        <dbReference type="Proteomes" id="UP000785679"/>
    </source>
</evidence>
<dbReference type="InterPro" id="IPR024034">
    <property type="entry name" value="ATPase_F1/V1_b/a_C"/>
</dbReference>
<comment type="function">
    <text evidence="14">Produces ATP from ADP in the presence of a proton gradient across the membrane.</text>
</comment>
<dbReference type="CDD" id="cd01133">
    <property type="entry name" value="F1-ATPase_beta_CD"/>
    <property type="match status" value="1"/>
</dbReference>
<dbReference type="HAMAP" id="MF_01347">
    <property type="entry name" value="ATP_synth_beta_bact"/>
    <property type="match status" value="1"/>
</dbReference>
<dbReference type="GO" id="GO:0045259">
    <property type="term" value="C:proton-transporting ATP synthase complex"/>
    <property type="evidence" value="ECO:0007669"/>
    <property type="project" value="UniProtKB-KW"/>
</dbReference>
<keyword evidence="5" id="KW-0813">Transport</keyword>
<dbReference type="GO" id="GO:0005524">
    <property type="term" value="F:ATP binding"/>
    <property type="evidence" value="ECO:0007669"/>
    <property type="project" value="UniProtKB-KW"/>
</dbReference>
<dbReference type="FunFam" id="3.40.50.300:FF:000026">
    <property type="entry name" value="ATP synthase subunit beta"/>
    <property type="match status" value="1"/>
</dbReference>
<evidence type="ECO:0000256" key="6">
    <source>
        <dbReference type="ARBA" id="ARBA00022741"/>
    </source>
</evidence>
<dbReference type="Gene3D" id="3.40.50.300">
    <property type="entry name" value="P-loop containing nucleotide triphosphate hydrolases"/>
    <property type="match status" value="1"/>
</dbReference>
<evidence type="ECO:0000256" key="8">
    <source>
        <dbReference type="ARBA" id="ARBA00022840"/>
    </source>
</evidence>
<dbReference type="InterPro" id="IPR020003">
    <property type="entry name" value="ATPase_a/bsu_AS"/>
</dbReference>
<dbReference type="GO" id="GO:0046933">
    <property type="term" value="F:proton-transporting ATP synthase activity, rotational mechanism"/>
    <property type="evidence" value="ECO:0007669"/>
    <property type="project" value="InterPro"/>
</dbReference>
<dbReference type="OrthoDB" id="14523at2759"/>
<dbReference type="FunFam" id="2.40.10.170:FF:000005">
    <property type="entry name" value="ATP synthase subunit beta"/>
    <property type="match status" value="1"/>
</dbReference>
<dbReference type="SMART" id="SM00382">
    <property type="entry name" value="AAA"/>
    <property type="match status" value="1"/>
</dbReference>
<evidence type="ECO:0000256" key="5">
    <source>
        <dbReference type="ARBA" id="ARBA00022448"/>
    </source>
</evidence>
<protein>
    <recommendedName>
        <fullName evidence="14">ATP synthase subunit beta</fullName>
        <ecNumber evidence="14">7.1.2.2</ecNumber>
    </recommendedName>
</protein>
<evidence type="ECO:0000256" key="1">
    <source>
        <dbReference type="ARBA" id="ARBA00004170"/>
    </source>
</evidence>
<dbReference type="SUPFAM" id="SSF52540">
    <property type="entry name" value="P-loop containing nucleoside triphosphate hydrolases"/>
    <property type="match status" value="1"/>
</dbReference>
<comment type="subunit">
    <text evidence="14">F-type ATPases have 2 components, CF(1) - the catalytic core - and CF(0) - the membrane proton channel. CF(1) and CF(0) have multiple subunits.</text>
</comment>
<dbReference type="Pfam" id="PF02874">
    <property type="entry name" value="ATP-synt_ab_N"/>
    <property type="match status" value="1"/>
</dbReference>
<feature type="domain" description="AAA+ ATPase" evidence="15">
    <location>
        <begin position="157"/>
        <end position="348"/>
    </location>
</feature>
<dbReference type="InterPro" id="IPR004100">
    <property type="entry name" value="ATPase_F1/V1/A1_a/bsu_N"/>
</dbReference>
<evidence type="ECO:0000256" key="10">
    <source>
        <dbReference type="ARBA" id="ARBA00023065"/>
    </source>
</evidence>
<evidence type="ECO:0000256" key="2">
    <source>
        <dbReference type="ARBA" id="ARBA00004273"/>
    </source>
</evidence>
<sequence length="488" mass="52261">MLSKFVSKRLFASAGKQSTGRISQVIGAVVDVQFDGALPPILNALEVAGTQHRLVLEVAQHLGGNNVRTIALDSTEGLVRGQAVNDTGSPILVPVGPETLGRIINVIGEPIDERGPINTTKYRPIHRDAPSFAEQGSGAELLITGIKVVDLLAPYARGGKIGLFGGAGVGKTVLIMELINNVAKKHGGYSVFAGVGERTREGNDLYHEMIQSGVIRVDGPGSKAALVYGQMNEPPGARARVGLTGLTVAEYFRDEENQDVLLFIDNIFRFTQACSEVSALLGRIPSAVGYQPTLATDLGALQERITTTKKGSITSVQAVYVPADDLTDPAPATTFAHLDATTVLSRALTELGIYPAVDPLDSTSRMLDPSIVGDIHYNTARGVQKLLQDYKSLQDIIAILGMDELSEEDKLTVARARKVQRFLSQPFFMSEVFSGKPGKLVELSETIEGFGALLEGQGDEYPEGAFYMTGNLKEAFEAGRKMAEMSTK</sequence>
<keyword evidence="11" id="KW-0472">Membrane</keyword>
<dbReference type="PIRSF" id="PIRSF039072">
    <property type="entry name" value="ATPase_subunit_beta"/>
    <property type="match status" value="1"/>
</dbReference>
<dbReference type="CDD" id="cd18110">
    <property type="entry name" value="ATP-synt_F1_beta_C"/>
    <property type="match status" value="1"/>
</dbReference>
<evidence type="ECO:0000313" key="16">
    <source>
        <dbReference type="EMBL" id="TNV81976.1"/>
    </source>
</evidence>
<dbReference type="InterPro" id="IPR003593">
    <property type="entry name" value="AAA+_ATPase"/>
</dbReference>
<dbReference type="InterPro" id="IPR027417">
    <property type="entry name" value="P-loop_NTPase"/>
</dbReference>
<dbReference type="PANTHER" id="PTHR15184:SF82">
    <property type="entry name" value="ATP SYNTHASE SUBUNIT BETA, MITOCHONDRIAL"/>
    <property type="match status" value="1"/>
</dbReference>
<dbReference type="Proteomes" id="UP000785679">
    <property type="component" value="Unassembled WGS sequence"/>
</dbReference>
<keyword evidence="7" id="KW-0375">Hydrogen ion transport</keyword>
<dbReference type="GO" id="GO:0042776">
    <property type="term" value="P:proton motive force-driven mitochondrial ATP synthesis"/>
    <property type="evidence" value="ECO:0007669"/>
    <property type="project" value="TreeGrafter"/>
</dbReference>
<dbReference type="Pfam" id="PF22919">
    <property type="entry name" value="ATP-synt_VA_C"/>
    <property type="match status" value="1"/>
</dbReference>
<dbReference type="InterPro" id="IPR055190">
    <property type="entry name" value="ATP-synt_VA_C"/>
</dbReference>
<dbReference type="GO" id="GO:0005743">
    <property type="term" value="C:mitochondrial inner membrane"/>
    <property type="evidence" value="ECO:0007669"/>
    <property type="project" value="UniProtKB-SubCell"/>
</dbReference>
<keyword evidence="9" id="KW-1278">Translocase</keyword>
<dbReference type="PANTHER" id="PTHR15184">
    <property type="entry name" value="ATP SYNTHASE"/>
    <property type="match status" value="1"/>
</dbReference>
<comment type="subcellular location">
    <subcellularLocation>
        <location evidence="1">Membrane</location>
        <topology evidence="1">Peripheral membrane protein</topology>
    </subcellularLocation>
    <subcellularLocation>
        <location evidence="2">Mitochondrion inner membrane</location>
    </subcellularLocation>
</comment>
<dbReference type="Gene3D" id="1.10.1140.10">
    <property type="entry name" value="Bovine Mitochondrial F1-atpase, Atp Synthase Beta Chain, Chain D, domain 3"/>
    <property type="match status" value="1"/>
</dbReference>
<dbReference type="InterPro" id="IPR050053">
    <property type="entry name" value="ATPase_alpha/beta_chains"/>
</dbReference>
<evidence type="ECO:0000256" key="12">
    <source>
        <dbReference type="ARBA" id="ARBA00023196"/>
    </source>
</evidence>
<dbReference type="InterPro" id="IPR000194">
    <property type="entry name" value="ATPase_F1/V1/A1_a/bsu_nucl-bd"/>
</dbReference>
<dbReference type="CDD" id="cd18115">
    <property type="entry name" value="ATP-synt_F1_beta_N"/>
    <property type="match status" value="1"/>
</dbReference>
<gene>
    <name evidence="16" type="ORF">FGO68_gene5318</name>
</gene>
<organism evidence="16 17">
    <name type="scientific">Halteria grandinella</name>
    <dbReference type="NCBI Taxonomy" id="5974"/>
    <lineage>
        <taxon>Eukaryota</taxon>
        <taxon>Sar</taxon>
        <taxon>Alveolata</taxon>
        <taxon>Ciliophora</taxon>
        <taxon>Intramacronucleata</taxon>
        <taxon>Spirotrichea</taxon>
        <taxon>Stichotrichia</taxon>
        <taxon>Sporadotrichida</taxon>
        <taxon>Halteriidae</taxon>
        <taxon>Halteria</taxon>
    </lineage>
</organism>
<dbReference type="Pfam" id="PF00006">
    <property type="entry name" value="ATP-synt_ab"/>
    <property type="match status" value="1"/>
</dbReference>
<dbReference type="FunFam" id="1.10.1140.10:FF:000005">
    <property type="entry name" value="ATP synthase subunit beta"/>
    <property type="match status" value="1"/>
</dbReference>
<comment type="similarity">
    <text evidence="3">Belongs to the ATPase alpha/beta chains family.</text>
</comment>
<dbReference type="Gene3D" id="2.40.10.170">
    <property type="match status" value="1"/>
</dbReference>
<evidence type="ECO:0000256" key="4">
    <source>
        <dbReference type="ARBA" id="ARBA00011648"/>
    </source>
</evidence>
<dbReference type="SUPFAM" id="SSF50615">
    <property type="entry name" value="N-terminal domain of alpha and beta subunits of F1 ATP synthase"/>
    <property type="match status" value="1"/>
</dbReference>
<evidence type="ECO:0000259" key="15">
    <source>
        <dbReference type="SMART" id="SM00382"/>
    </source>
</evidence>
<dbReference type="AlphaFoldDB" id="A0A8J8NUF4"/>
<proteinExistence type="inferred from homology"/>
<keyword evidence="17" id="KW-1185">Reference proteome</keyword>
<evidence type="ECO:0000256" key="3">
    <source>
        <dbReference type="ARBA" id="ARBA00008936"/>
    </source>
</evidence>
<keyword evidence="6 14" id="KW-0547">Nucleotide-binding</keyword>
<comment type="subunit">
    <text evidence="4">F-type ATPases have 2 components, CF(1) - the catalytic core - and CF(0) - the membrane proton channel. CF(1) has five subunits: alpha(3), beta(3), gamma(1), delta(1), epsilon(1). CF(0) has three main subunits: a, b and c.</text>
</comment>
<evidence type="ECO:0000256" key="13">
    <source>
        <dbReference type="ARBA" id="ARBA00023310"/>
    </source>
</evidence>
<dbReference type="InterPro" id="IPR005722">
    <property type="entry name" value="ATP_synth_F1_bsu"/>
</dbReference>
<dbReference type="PROSITE" id="PS00152">
    <property type="entry name" value="ATPASE_ALPHA_BETA"/>
    <property type="match status" value="1"/>
</dbReference>
<name>A0A8J8NUF4_HALGN</name>
<evidence type="ECO:0000256" key="14">
    <source>
        <dbReference type="RuleBase" id="RU003553"/>
    </source>
</evidence>
<keyword evidence="13 14" id="KW-0066">ATP synthesis</keyword>
<dbReference type="EC" id="7.1.2.2" evidence="14"/>
<comment type="caution">
    <text evidence="16">The sequence shown here is derived from an EMBL/GenBank/DDBJ whole genome shotgun (WGS) entry which is preliminary data.</text>
</comment>
<reference evidence="16" key="1">
    <citation type="submission" date="2019-06" db="EMBL/GenBank/DDBJ databases">
        <authorList>
            <person name="Zheng W."/>
        </authorList>
    </citation>
    <scope>NUCLEOTIDE SEQUENCE</scope>
    <source>
        <strain evidence="16">QDHG01</strain>
    </source>
</reference>
<evidence type="ECO:0000256" key="7">
    <source>
        <dbReference type="ARBA" id="ARBA00022781"/>
    </source>
</evidence>
<keyword evidence="10" id="KW-0406">Ion transport</keyword>
<dbReference type="NCBIfam" id="TIGR01039">
    <property type="entry name" value="atpD"/>
    <property type="match status" value="1"/>
</dbReference>
<evidence type="ECO:0000256" key="9">
    <source>
        <dbReference type="ARBA" id="ARBA00022967"/>
    </source>
</evidence>
<dbReference type="SUPFAM" id="SSF47917">
    <property type="entry name" value="C-terminal domain of alpha and beta subunits of F1 ATP synthase"/>
    <property type="match status" value="1"/>
</dbReference>
<evidence type="ECO:0000256" key="11">
    <source>
        <dbReference type="ARBA" id="ARBA00023136"/>
    </source>
</evidence>
<dbReference type="InterPro" id="IPR036121">
    <property type="entry name" value="ATPase_F1/V1/A1_a/bsu_N_sf"/>
</dbReference>
<keyword evidence="8 14" id="KW-0067">ATP-binding</keyword>
<comment type="catalytic activity">
    <reaction evidence="14">
        <text>ATP + H2O + 4 H(+)(in) = ADP + phosphate + 5 H(+)(out)</text>
        <dbReference type="Rhea" id="RHEA:57720"/>
        <dbReference type="ChEBI" id="CHEBI:15377"/>
        <dbReference type="ChEBI" id="CHEBI:15378"/>
        <dbReference type="ChEBI" id="CHEBI:30616"/>
        <dbReference type="ChEBI" id="CHEBI:43474"/>
        <dbReference type="ChEBI" id="CHEBI:456216"/>
        <dbReference type="EC" id="7.1.2.2"/>
    </reaction>
</comment>
<accession>A0A8J8NUF4</accession>